<dbReference type="InterPro" id="IPR027417">
    <property type="entry name" value="P-loop_NTPase"/>
</dbReference>
<evidence type="ECO:0008006" key="3">
    <source>
        <dbReference type="Google" id="ProtNLM"/>
    </source>
</evidence>
<proteinExistence type="predicted"/>
<organism evidence="1 2">
    <name type="scientific">Salipiger marinus</name>
    <dbReference type="NCBI Taxonomy" id="555512"/>
    <lineage>
        <taxon>Bacteria</taxon>
        <taxon>Pseudomonadati</taxon>
        <taxon>Pseudomonadota</taxon>
        <taxon>Alphaproteobacteria</taxon>
        <taxon>Rhodobacterales</taxon>
        <taxon>Roseobacteraceae</taxon>
        <taxon>Salipiger</taxon>
    </lineage>
</organism>
<dbReference type="InterPro" id="IPR018912">
    <property type="entry name" value="DUF2478"/>
</dbReference>
<reference evidence="1 2" key="1">
    <citation type="submission" date="2016-10" db="EMBL/GenBank/DDBJ databases">
        <authorList>
            <person name="de Groot N.N."/>
        </authorList>
    </citation>
    <scope>NUCLEOTIDE SEQUENCE [LARGE SCALE GENOMIC DNA]</scope>
    <source>
        <strain evidence="1 2">DSM 26424</strain>
    </source>
</reference>
<dbReference type="AlphaFoldDB" id="A0A1G8L0X9"/>
<keyword evidence="2" id="KW-1185">Reference proteome</keyword>
<dbReference type="EMBL" id="FNEJ01000005">
    <property type="protein sequence ID" value="SDI49237.1"/>
    <property type="molecule type" value="Genomic_DNA"/>
</dbReference>
<dbReference type="OrthoDB" id="5918880at2"/>
<name>A0A1G8L0X9_9RHOB</name>
<evidence type="ECO:0000313" key="1">
    <source>
        <dbReference type="EMBL" id="SDI49237.1"/>
    </source>
</evidence>
<sequence>MLGYVTGQASGSLDRLIREVAQQLRARGIPLAGAVQINVDRGEGAKCHMDLHVLTGTEVVRISQNLGPLSSGCRLDPAGLERAVGLAGAGLGQGARLLVVNKFGKQEAEGRGFRPLIAEALARGIPVLTGVNAGNLAAFLHWAEDLAQPLPCDAAGVLDWCQAQIAEASAA</sequence>
<dbReference type="Pfam" id="PF10649">
    <property type="entry name" value="DUF2478"/>
    <property type="match status" value="1"/>
</dbReference>
<evidence type="ECO:0000313" key="2">
    <source>
        <dbReference type="Proteomes" id="UP000199093"/>
    </source>
</evidence>
<accession>A0A1G8L0X9</accession>
<dbReference type="STRING" id="555512.SAMN04487993_1005211"/>
<dbReference type="RefSeq" id="WP_089845569.1">
    <property type="nucleotide sequence ID" value="NZ_FNEJ01000005.1"/>
</dbReference>
<protein>
    <recommendedName>
        <fullName evidence="3">Nucleoside-triphosphatase THEP1</fullName>
    </recommendedName>
</protein>
<dbReference type="Proteomes" id="UP000199093">
    <property type="component" value="Unassembled WGS sequence"/>
</dbReference>
<dbReference type="Gene3D" id="3.40.50.300">
    <property type="entry name" value="P-loop containing nucleotide triphosphate hydrolases"/>
    <property type="match status" value="1"/>
</dbReference>
<gene>
    <name evidence="1" type="ORF">SAMN04487993_1005211</name>
</gene>